<name>A0A972VXD4_9GAMM</name>
<dbReference type="AlphaFoldDB" id="A0A972VXD4"/>
<comment type="caution">
    <text evidence="2">The sequence shown here is derived from an EMBL/GenBank/DDBJ whole genome shotgun (WGS) entry which is preliminary data.</text>
</comment>
<protein>
    <recommendedName>
        <fullName evidence="4">DUF4398 domain-containing protein</fullName>
    </recommendedName>
</protein>
<organism evidence="2 3">
    <name type="scientific">SAR86 cluster bacterium</name>
    <dbReference type="NCBI Taxonomy" id="2030880"/>
    <lineage>
        <taxon>Bacteria</taxon>
        <taxon>Pseudomonadati</taxon>
        <taxon>Pseudomonadota</taxon>
        <taxon>Gammaproteobacteria</taxon>
        <taxon>SAR86 cluster</taxon>
    </lineage>
</organism>
<sequence>MNNLMILLVLTSTFMVSACSESQESAGAAQGNEVQALIDQATAADQLARQRQHAWTLTSDLLQDAIIAQGANDEVAAKVAAERALFTANAALAQADKEQQAWRVRVPR</sequence>
<feature type="signal peptide" evidence="1">
    <location>
        <begin position="1"/>
        <end position="18"/>
    </location>
</feature>
<proteinExistence type="predicted"/>
<evidence type="ECO:0000313" key="2">
    <source>
        <dbReference type="EMBL" id="NQV64120.1"/>
    </source>
</evidence>
<evidence type="ECO:0000313" key="3">
    <source>
        <dbReference type="Proteomes" id="UP000754644"/>
    </source>
</evidence>
<keyword evidence="1" id="KW-0732">Signal</keyword>
<evidence type="ECO:0008006" key="4">
    <source>
        <dbReference type="Google" id="ProtNLM"/>
    </source>
</evidence>
<dbReference type="EMBL" id="JABMOJ010000070">
    <property type="protein sequence ID" value="NQV64120.1"/>
    <property type="molecule type" value="Genomic_DNA"/>
</dbReference>
<feature type="chain" id="PRO_5038099309" description="DUF4398 domain-containing protein" evidence="1">
    <location>
        <begin position="19"/>
        <end position="108"/>
    </location>
</feature>
<evidence type="ECO:0000256" key="1">
    <source>
        <dbReference type="SAM" id="SignalP"/>
    </source>
</evidence>
<accession>A0A972VXD4</accession>
<dbReference type="Proteomes" id="UP000754644">
    <property type="component" value="Unassembled WGS sequence"/>
</dbReference>
<gene>
    <name evidence="2" type="ORF">HQ497_02040</name>
</gene>
<reference evidence="2" key="1">
    <citation type="submission" date="2020-05" db="EMBL/GenBank/DDBJ databases">
        <title>Sulfur intermediates as new biogeochemical hubs in an aquatic model microbial ecosystem.</title>
        <authorList>
            <person name="Vigneron A."/>
        </authorList>
    </citation>
    <scope>NUCLEOTIDE SEQUENCE</scope>
    <source>
        <strain evidence="2">Bin.250</strain>
    </source>
</reference>